<dbReference type="Proteomes" id="UP000002964">
    <property type="component" value="Unassembled WGS sequence"/>
</dbReference>
<dbReference type="HOGENOM" id="CLU_3425918_0_0_6"/>
<dbReference type="STRING" id="631362.Thi970DRAFT_03418"/>
<accession>H8Z799</accession>
<gene>
    <name evidence="1" type="ORF">Thi970DRAFT_03418</name>
</gene>
<dbReference type="AlphaFoldDB" id="H8Z799"/>
<evidence type="ECO:0000313" key="2">
    <source>
        <dbReference type="Proteomes" id="UP000002964"/>
    </source>
</evidence>
<evidence type="ECO:0000313" key="1">
    <source>
        <dbReference type="EMBL" id="EIC19815.1"/>
    </source>
</evidence>
<reference evidence="1 2" key="2">
    <citation type="submission" date="2011-11" db="EMBL/GenBank/DDBJ databases">
        <authorList>
            <consortium name="US DOE Joint Genome Institute"/>
            <person name="Lucas S."/>
            <person name="Han J."/>
            <person name="Lapidus A."/>
            <person name="Cheng J.-F."/>
            <person name="Goodwin L."/>
            <person name="Pitluck S."/>
            <person name="Peters L."/>
            <person name="Ovchinnikova G."/>
            <person name="Zhang X."/>
            <person name="Detter J.C."/>
            <person name="Han C."/>
            <person name="Tapia R."/>
            <person name="Land M."/>
            <person name="Hauser L."/>
            <person name="Kyrpides N."/>
            <person name="Ivanova N."/>
            <person name="Pagani I."/>
            <person name="Vogl K."/>
            <person name="Liu Z."/>
            <person name="Overmann J."/>
            <person name="Frigaard N.-U."/>
            <person name="Bryant D."/>
            <person name="Woyke T."/>
        </authorList>
    </citation>
    <scope>NUCLEOTIDE SEQUENCE [LARGE SCALE GENOMIC DNA]</scope>
    <source>
        <strain evidence="1 2">970</strain>
    </source>
</reference>
<name>H8Z799_9GAMM</name>
<organism evidence="1 2">
    <name type="scientific">Thiorhodovibrio frisius</name>
    <dbReference type="NCBI Taxonomy" id="631362"/>
    <lineage>
        <taxon>Bacteria</taxon>
        <taxon>Pseudomonadati</taxon>
        <taxon>Pseudomonadota</taxon>
        <taxon>Gammaproteobacteria</taxon>
        <taxon>Chromatiales</taxon>
        <taxon>Chromatiaceae</taxon>
        <taxon>Thiorhodovibrio</taxon>
    </lineage>
</organism>
<keyword evidence="2" id="KW-1185">Reference proteome</keyword>
<sequence>MTVRSFVTRLLAEPDLECYTIRL</sequence>
<proteinExistence type="predicted"/>
<reference evidence="2" key="1">
    <citation type="submission" date="2011-06" db="EMBL/GenBank/DDBJ databases">
        <authorList>
            <consortium name="US DOE Joint Genome Institute (JGI-PGF)"/>
            <person name="Lucas S."/>
            <person name="Han J."/>
            <person name="Lapidus A."/>
            <person name="Cheng J.-F."/>
            <person name="Goodwin L."/>
            <person name="Pitluck S."/>
            <person name="Peters L."/>
            <person name="Land M.L."/>
            <person name="Hauser L."/>
            <person name="Vogl K."/>
            <person name="Liu Z."/>
            <person name="Overmann J."/>
            <person name="Frigaard N.-U."/>
            <person name="Bryant D.A."/>
            <person name="Woyke T.J."/>
        </authorList>
    </citation>
    <scope>NUCLEOTIDE SEQUENCE [LARGE SCALE GENOMIC DNA]</scope>
    <source>
        <strain evidence="2">970</strain>
    </source>
</reference>
<protein>
    <submittedName>
        <fullName evidence="1">Uncharacterized protein</fullName>
    </submittedName>
</protein>
<dbReference type="EMBL" id="JH603170">
    <property type="protein sequence ID" value="EIC19815.1"/>
    <property type="molecule type" value="Genomic_DNA"/>
</dbReference>
<feature type="non-terminal residue" evidence="1">
    <location>
        <position position="23"/>
    </location>
</feature>